<keyword evidence="2" id="KW-1133">Transmembrane helix</keyword>
<accession>A0A9P5MNY4</accession>
<protein>
    <submittedName>
        <fullName evidence="3">Uncharacterized protein</fullName>
    </submittedName>
</protein>
<keyword evidence="2" id="KW-0472">Membrane</keyword>
<keyword evidence="5" id="KW-1185">Reference proteome</keyword>
<evidence type="ECO:0000256" key="1">
    <source>
        <dbReference type="SAM" id="MobiDB-lite"/>
    </source>
</evidence>
<feature type="region of interest" description="Disordered" evidence="1">
    <location>
        <begin position="220"/>
        <end position="240"/>
    </location>
</feature>
<gene>
    <name evidence="3" type="ORF">DFH94DRAFT_687166</name>
    <name evidence="4" type="ORF">DFH94DRAFT_804327</name>
</gene>
<dbReference type="AlphaFoldDB" id="A0A9P5MNY4"/>
<proteinExistence type="predicted"/>
<evidence type="ECO:0000313" key="3">
    <source>
        <dbReference type="EMBL" id="KAF8460694.1"/>
    </source>
</evidence>
<organism evidence="3 5">
    <name type="scientific">Russula ochroleuca</name>
    <dbReference type="NCBI Taxonomy" id="152965"/>
    <lineage>
        <taxon>Eukaryota</taxon>
        <taxon>Fungi</taxon>
        <taxon>Dikarya</taxon>
        <taxon>Basidiomycota</taxon>
        <taxon>Agaricomycotina</taxon>
        <taxon>Agaricomycetes</taxon>
        <taxon>Russulales</taxon>
        <taxon>Russulaceae</taxon>
        <taxon>Russula</taxon>
    </lineage>
</organism>
<evidence type="ECO:0000256" key="2">
    <source>
        <dbReference type="SAM" id="Phobius"/>
    </source>
</evidence>
<dbReference type="EMBL" id="WHVB01000165">
    <property type="protein sequence ID" value="KAF8460694.1"/>
    <property type="molecule type" value="Genomic_DNA"/>
</dbReference>
<keyword evidence="2" id="KW-0812">Transmembrane</keyword>
<dbReference type="EMBL" id="WHVB01000015">
    <property type="protein sequence ID" value="KAF8476307.1"/>
    <property type="molecule type" value="Genomic_DNA"/>
</dbReference>
<evidence type="ECO:0000313" key="4">
    <source>
        <dbReference type="EMBL" id="KAF8476307.1"/>
    </source>
</evidence>
<name>A0A9P5MNY4_9AGAM</name>
<sequence length="240" mass="25548">MGRRLRSTVLVPRTRLPVRGFFFLLHVFANSSRTLAPPSLPPLGLPGPSPSNGMRGVREAHRAPSRTWNINTQVAIITNCNNSDYASLSTPRFAPTSSLKLICAEGRRRCPGRPSTLIRATAYTAPAVVLLVLFILLLGVHHDMGCLRTSLDWCGGGGLHWANNPAGVPVVTTVTATVMSSHPMGPKWDLDLESCAAAAVSDAPGCSMPMSVTMIDVTSQHSTDPLTHEKPGPDPTPSLG</sequence>
<dbReference type="Proteomes" id="UP000759537">
    <property type="component" value="Unassembled WGS sequence"/>
</dbReference>
<feature type="transmembrane region" description="Helical" evidence="2">
    <location>
        <begin position="117"/>
        <end position="140"/>
    </location>
</feature>
<evidence type="ECO:0000313" key="5">
    <source>
        <dbReference type="Proteomes" id="UP000759537"/>
    </source>
</evidence>
<comment type="caution">
    <text evidence="3">The sequence shown here is derived from an EMBL/GenBank/DDBJ whole genome shotgun (WGS) entry which is preliminary data.</text>
</comment>
<reference evidence="3" key="1">
    <citation type="submission" date="2019-10" db="EMBL/GenBank/DDBJ databases">
        <authorList>
            <consortium name="DOE Joint Genome Institute"/>
            <person name="Kuo A."/>
            <person name="Miyauchi S."/>
            <person name="Kiss E."/>
            <person name="Drula E."/>
            <person name="Kohler A."/>
            <person name="Sanchez-Garcia M."/>
            <person name="Andreopoulos B."/>
            <person name="Barry K.W."/>
            <person name="Bonito G."/>
            <person name="Buee M."/>
            <person name="Carver A."/>
            <person name="Chen C."/>
            <person name="Cichocki N."/>
            <person name="Clum A."/>
            <person name="Culley D."/>
            <person name="Crous P.W."/>
            <person name="Fauchery L."/>
            <person name="Girlanda M."/>
            <person name="Hayes R."/>
            <person name="Keri Z."/>
            <person name="LaButti K."/>
            <person name="Lipzen A."/>
            <person name="Lombard V."/>
            <person name="Magnuson J."/>
            <person name="Maillard F."/>
            <person name="Morin E."/>
            <person name="Murat C."/>
            <person name="Nolan M."/>
            <person name="Ohm R."/>
            <person name="Pangilinan J."/>
            <person name="Pereira M."/>
            <person name="Perotto S."/>
            <person name="Peter M."/>
            <person name="Riley R."/>
            <person name="Sitrit Y."/>
            <person name="Stielow B."/>
            <person name="Szollosi G."/>
            <person name="Zifcakova L."/>
            <person name="Stursova M."/>
            <person name="Spatafora J.W."/>
            <person name="Tedersoo L."/>
            <person name="Vaario L.-M."/>
            <person name="Yamada A."/>
            <person name="Yan M."/>
            <person name="Wang P."/>
            <person name="Xu J."/>
            <person name="Bruns T."/>
            <person name="Baldrian P."/>
            <person name="Vilgalys R."/>
            <person name="Henrissat B."/>
            <person name="Grigoriev I.V."/>
            <person name="Hibbett D."/>
            <person name="Nagy L.G."/>
            <person name="Martin F.M."/>
        </authorList>
    </citation>
    <scope>NUCLEOTIDE SEQUENCE</scope>
    <source>
        <strain evidence="3">Prilba</strain>
    </source>
</reference>
<reference evidence="3" key="2">
    <citation type="journal article" date="2020" name="Nat. Commun.">
        <title>Large-scale genome sequencing of mycorrhizal fungi provides insights into the early evolution of symbiotic traits.</title>
        <authorList>
            <person name="Miyauchi S."/>
            <person name="Kiss E."/>
            <person name="Kuo A."/>
            <person name="Drula E."/>
            <person name="Kohler A."/>
            <person name="Sanchez-Garcia M."/>
            <person name="Morin E."/>
            <person name="Andreopoulos B."/>
            <person name="Barry K.W."/>
            <person name="Bonito G."/>
            <person name="Buee M."/>
            <person name="Carver A."/>
            <person name="Chen C."/>
            <person name="Cichocki N."/>
            <person name="Clum A."/>
            <person name="Culley D."/>
            <person name="Crous P.W."/>
            <person name="Fauchery L."/>
            <person name="Girlanda M."/>
            <person name="Hayes R.D."/>
            <person name="Keri Z."/>
            <person name="LaButti K."/>
            <person name="Lipzen A."/>
            <person name="Lombard V."/>
            <person name="Magnuson J."/>
            <person name="Maillard F."/>
            <person name="Murat C."/>
            <person name="Nolan M."/>
            <person name="Ohm R.A."/>
            <person name="Pangilinan J."/>
            <person name="Pereira M.F."/>
            <person name="Perotto S."/>
            <person name="Peter M."/>
            <person name="Pfister S."/>
            <person name="Riley R."/>
            <person name="Sitrit Y."/>
            <person name="Stielow J.B."/>
            <person name="Szollosi G."/>
            <person name="Zifcakova L."/>
            <person name="Stursova M."/>
            <person name="Spatafora J.W."/>
            <person name="Tedersoo L."/>
            <person name="Vaario L.M."/>
            <person name="Yamada A."/>
            <person name="Yan M."/>
            <person name="Wang P."/>
            <person name="Xu J."/>
            <person name="Bruns T."/>
            <person name="Baldrian P."/>
            <person name="Vilgalys R."/>
            <person name="Dunand C."/>
            <person name="Henrissat B."/>
            <person name="Grigoriev I.V."/>
            <person name="Hibbett D."/>
            <person name="Nagy L.G."/>
            <person name="Martin F.M."/>
        </authorList>
    </citation>
    <scope>NUCLEOTIDE SEQUENCE</scope>
    <source>
        <strain evidence="3">Prilba</strain>
    </source>
</reference>